<evidence type="ECO:0000313" key="10">
    <source>
        <dbReference type="Proteomes" id="UP000261032"/>
    </source>
</evidence>
<evidence type="ECO:0000313" key="8">
    <source>
        <dbReference type="EMBL" id="MDB7082216.1"/>
    </source>
</evidence>
<comment type="similarity">
    <text evidence="1">Belongs to the MinC family.</text>
</comment>
<evidence type="ECO:0000256" key="5">
    <source>
        <dbReference type="ARBA" id="ARBA00046874"/>
    </source>
</evidence>
<gene>
    <name evidence="9" type="ORF">DXB93_03815</name>
    <name evidence="8" type="ORF">PM738_00250</name>
</gene>
<dbReference type="Proteomes" id="UP001211987">
    <property type="component" value="Unassembled WGS sequence"/>
</dbReference>
<evidence type="ECO:0000256" key="1">
    <source>
        <dbReference type="ARBA" id="ARBA00006291"/>
    </source>
</evidence>
<dbReference type="GO" id="GO:0000917">
    <property type="term" value="P:division septum assembly"/>
    <property type="evidence" value="ECO:0007669"/>
    <property type="project" value="UniProtKB-KW"/>
</dbReference>
<dbReference type="SUPFAM" id="SSF63848">
    <property type="entry name" value="Cell-division inhibitor MinC, C-terminal domain"/>
    <property type="match status" value="1"/>
</dbReference>
<dbReference type="PANTHER" id="PTHR34108:SF1">
    <property type="entry name" value="SEPTUM SITE-DETERMINING PROTEIN MINC"/>
    <property type="match status" value="1"/>
</dbReference>
<dbReference type="RefSeq" id="WP_003536704.1">
    <property type="nucleotide sequence ID" value="NZ_AP031443.1"/>
</dbReference>
<keyword evidence="3" id="KW-0717">Septation</keyword>
<comment type="subunit">
    <text evidence="5">Interacts with MinD and FtsZ.</text>
</comment>
<dbReference type="Pfam" id="PF03775">
    <property type="entry name" value="MinC_C"/>
    <property type="match status" value="1"/>
</dbReference>
<accession>A0A3E3AK00</accession>
<feature type="domain" description="Septum formation inhibitor MinC C-terminal" evidence="6">
    <location>
        <begin position="92"/>
        <end position="168"/>
    </location>
</feature>
<dbReference type="GO" id="GO:1901891">
    <property type="term" value="P:regulation of cell septum assembly"/>
    <property type="evidence" value="ECO:0007669"/>
    <property type="project" value="InterPro"/>
</dbReference>
<protein>
    <submittedName>
        <fullName evidence="8">Septum site-determining protein MinC</fullName>
    </submittedName>
</protein>
<evidence type="ECO:0000256" key="2">
    <source>
        <dbReference type="ARBA" id="ARBA00022618"/>
    </source>
</evidence>
<dbReference type="Pfam" id="PF22642">
    <property type="entry name" value="MinC_N_1"/>
    <property type="match status" value="1"/>
</dbReference>
<dbReference type="InterPro" id="IPR055219">
    <property type="entry name" value="MinC_N_1"/>
</dbReference>
<evidence type="ECO:0000259" key="6">
    <source>
        <dbReference type="Pfam" id="PF03775"/>
    </source>
</evidence>
<dbReference type="EMBL" id="QUSL01000004">
    <property type="protein sequence ID" value="RGD86647.1"/>
    <property type="molecule type" value="Genomic_DNA"/>
</dbReference>
<dbReference type="PANTHER" id="PTHR34108">
    <property type="entry name" value="SEPTUM SITE-DETERMINING PROTEIN MINC"/>
    <property type="match status" value="1"/>
</dbReference>
<proteinExistence type="inferred from homology"/>
<evidence type="ECO:0000313" key="9">
    <source>
        <dbReference type="EMBL" id="RGD86647.1"/>
    </source>
</evidence>
<feature type="domain" description="Septum site-determining protein MinC N-terminal" evidence="7">
    <location>
        <begin position="3"/>
        <end position="78"/>
    </location>
</feature>
<dbReference type="InterPro" id="IPR005526">
    <property type="entry name" value="Septum_form_inhib_MinC_C"/>
</dbReference>
<keyword evidence="4" id="KW-0131">Cell cycle</keyword>
<dbReference type="Proteomes" id="UP000261032">
    <property type="component" value="Unassembled WGS sequence"/>
</dbReference>
<dbReference type="InterPro" id="IPR036145">
    <property type="entry name" value="MinC_C_sf"/>
</dbReference>
<dbReference type="GO" id="GO:0000902">
    <property type="term" value="P:cell morphogenesis"/>
    <property type="evidence" value="ECO:0007669"/>
    <property type="project" value="InterPro"/>
</dbReference>
<reference evidence="9 10" key="1">
    <citation type="submission" date="2018-08" db="EMBL/GenBank/DDBJ databases">
        <title>A genome reference for cultivated species of the human gut microbiota.</title>
        <authorList>
            <person name="Zou Y."/>
            <person name="Xue W."/>
            <person name="Luo G."/>
        </authorList>
    </citation>
    <scope>NUCLEOTIDE SEQUENCE [LARGE SCALE GENOMIC DNA]</scope>
    <source>
        <strain evidence="9 10">OM06-4</strain>
    </source>
</reference>
<dbReference type="InterPro" id="IPR016098">
    <property type="entry name" value="CAP/MinC_C"/>
</dbReference>
<dbReference type="GeneID" id="64195382"/>
<keyword evidence="2" id="KW-0132">Cell division</keyword>
<dbReference type="AlphaFoldDB" id="A0A3E3AK00"/>
<evidence type="ECO:0000256" key="4">
    <source>
        <dbReference type="ARBA" id="ARBA00023306"/>
    </source>
</evidence>
<dbReference type="EMBL" id="JAQLKE010000001">
    <property type="protein sequence ID" value="MDB7082216.1"/>
    <property type="molecule type" value="Genomic_DNA"/>
</dbReference>
<comment type="caution">
    <text evidence="9">The sequence shown here is derived from an EMBL/GenBank/DDBJ whole genome shotgun (WGS) entry which is preliminary data.</text>
</comment>
<dbReference type="Gene3D" id="2.160.20.70">
    <property type="match status" value="1"/>
</dbReference>
<name>A0A3E3AK00_9FIRM</name>
<dbReference type="InterPro" id="IPR013033">
    <property type="entry name" value="MinC"/>
</dbReference>
<dbReference type="Gene3D" id="3.30.160.540">
    <property type="match status" value="1"/>
</dbReference>
<reference evidence="8" key="2">
    <citation type="submission" date="2023-01" db="EMBL/GenBank/DDBJ databases">
        <title>Human gut microbiome strain richness.</title>
        <authorList>
            <person name="Chen-Liaw A."/>
        </authorList>
    </citation>
    <scope>NUCLEOTIDE SEQUENCE</scope>
    <source>
        <strain evidence="8">1001217st2_G6_1001217B_191108</strain>
    </source>
</reference>
<evidence type="ECO:0000256" key="3">
    <source>
        <dbReference type="ARBA" id="ARBA00023210"/>
    </source>
</evidence>
<evidence type="ECO:0000259" key="7">
    <source>
        <dbReference type="Pfam" id="PF22642"/>
    </source>
</evidence>
<organism evidence="9 10">
    <name type="scientific">Thomasclavelia ramosa</name>
    <dbReference type="NCBI Taxonomy" id="1547"/>
    <lineage>
        <taxon>Bacteria</taxon>
        <taxon>Bacillati</taxon>
        <taxon>Bacillota</taxon>
        <taxon>Erysipelotrichia</taxon>
        <taxon>Erysipelotrichales</taxon>
        <taxon>Coprobacillaceae</taxon>
        <taxon>Thomasclavelia</taxon>
    </lineage>
</organism>
<sequence>MHIKVKGVNNHLVFVLDDNQDFNSLMNELESLLESPLLKSDGYYPRAFFDFKSRILSIHELLRLLDLLFSKQVLLFDGINMAKVEKKNKIKVINKTVHAGEILELDQDALIIGQVNPGAIVRFKGKLYVMGRVSGLVEGLNARAKISGQFFKNAHVRINGVSRRNYTSYELTMLYYKDNEIFLDKGDMIYV</sequence>